<evidence type="ECO:0000313" key="2">
    <source>
        <dbReference type="EMBL" id="ADY52359.1"/>
    </source>
</evidence>
<reference evidence="2 3" key="1">
    <citation type="journal article" date="2011" name="Stand. Genomic Sci.">
        <title>Complete genome sequence of the gliding, heparinolytic Pedobacter saltans type strain (113).</title>
        <authorList>
            <person name="Liolios K."/>
            <person name="Sikorski J."/>
            <person name="Lu M."/>
            <person name="Nolan M."/>
            <person name="Lapidus A."/>
            <person name="Lucas S."/>
            <person name="Hammon N."/>
            <person name="Deshpande S."/>
            <person name="Cheng J.F."/>
            <person name="Tapia R."/>
            <person name="Han C."/>
            <person name="Goodwin L."/>
            <person name="Pitluck S."/>
            <person name="Huntemann M."/>
            <person name="Ivanova N."/>
            <person name="Pagani I."/>
            <person name="Mavromatis K."/>
            <person name="Ovchinikova G."/>
            <person name="Pati A."/>
            <person name="Chen A."/>
            <person name="Palaniappan K."/>
            <person name="Land M."/>
            <person name="Hauser L."/>
            <person name="Brambilla E.M."/>
            <person name="Kotsyurbenko O."/>
            <person name="Rohde M."/>
            <person name="Tindall B.J."/>
            <person name="Abt B."/>
            <person name="Goker M."/>
            <person name="Detter J.C."/>
            <person name="Woyke T."/>
            <person name="Bristow J."/>
            <person name="Eisen J.A."/>
            <person name="Markowitz V."/>
            <person name="Hugenholtz P."/>
            <person name="Klenk H.P."/>
            <person name="Kyrpides N.C."/>
        </authorList>
    </citation>
    <scope>NUCLEOTIDE SEQUENCE [LARGE SCALE GENOMIC DNA]</scope>
    <source>
        <strain evidence="3">ATCC 51119 / DSM 12145 / JCM 21818 / LMG 10337 / NBRC 100064 / NCIMB 13643</strain>
    </source>
</reference>
<dbReference type="Pfam" id="PF16011">
    <property type="entry name" value="CBM9_2"/>
    <property type="match status" value="1"/>
</dbReference>
<sequence length="214" mass="24460">MNTIAIHYNSLVNTSNSPEDIHLLLDSAEKHSINQSAWPNKNYLGNCDFSILYGDNALAIKYFVSEDEIRAVYSNINDPVYKDSCVEFFVSLDNENYYNFEFNCNGTCLAQYGPDKANRTFLSPVDIQSIKTNRSVKLVKANQSDLVHWELTVIIPFHVFSNDNIDSLKGELLGMNFYKCGDDLIHPHYLSWNKVNTPAPNFHRPDFFGQGIFK</sequence>
<dbReference type="CDD" id="cd09620">
    <property type="entry name" value="CBM9_like_3"/>
    <property type="match status" value="1"/>
</dbReference>
<proteinExistence type="predicted"/>
<dbReference type="OrthoDB" id="9801646at2"/>
<name>F0S897_PSESL</name>
<dbReference type="GO" id="GO:0016052">
    <property type="term" value="P:carbohydrate catabolic process"/>
    <property type="evidence" value="ECO:0007669"/>
    <property type="project" value="InterPro"/>
</dbReference>
<accession>F0S897</accession>
<dbReference type="SUPFAM" id="SSF49344">
    <property type="entry name" value="CBD9-like"/>
    <property type="match status" value="1"/>
</dbReference>
<keyword evidence="3" id="KW-1185">Reference proteome</keyword>
<dbReference type="AlphaFoldDB" id="F0S897"/>
<dbReference type="InterPro" id="IPR010502">
    <property type="entry name" value="Carb-bd_dom_fam9"/>
</dbReference>
<dbReference type="HOGENOM" id="CLU_106157_0_0_10"/>
<protein>
    <recommendedName>
        <fullName evidence="1">Carbohydrate-binding domain-containing protein</fullName>
    </recommendedName>
</protein>
<dbReference type="STRING" id="762903.Pedsa_1804"/>
<dbReference type="Proteomes" id="UP000000310">
    <property type="component" value="Chromosome"/>
</dbReference>
<dbReference type="RefSeq" id="WP_013632849.1">
    <property type="nucleotide sequence ID" value="NC_015177.1"/>
</dbReference>
<feature type="domain" description="Carbohydrate-binding" evidence="1">
    <location>
        <begin position="23"/>
        <end position="210"/>
    </location>
</feature>
<dbReference type="Gene3D" id="2.60.40.1190">
    <property type="match status" value="1"/>
</dbReference>
<organism evidence="2 3">
    <name type="scientific">Pseudopedobacter saltans (strain ATCC 51119 / DSM 12145 / JCM 21818 / CCUG 39354 / LMG 10337 / NBRC 100064 / NCIMB 13643)</name>
    <name type="common">Pedobacter saltans</name>
    <dbReference type="NCBI Taxonomy" id="762903"/>
    <lineage>
        <taxon>Bacteria</taxon>
        <taxon>Pseudomonadati</taxon>
        <taxon>Bacteroidota</taxon>
        <taxon>Sphingobacteriia</taxon>
        <taxon>Sphingobacteriales</taxon>
        <taxon>Sphingobacteriaceae</taxon>
        <taxon>Pseudopedobacter</taxon>
    </lineage>
</organism>
<dbReference type="eggNOG" id="COG3706">
    <property type="taxonomic scope" value="Bacteria"/>
</dbReference>
<reference evidence="3" key="2">
    <citation type="submission" date="2011-02" db="EMBL/GenBank/DDBJ databases">
        <title>The complete genome of Pedobacter saltans DSM 12145.</title>
        <authorList>
            <consortium name="US DOE Joint Genome Institute (JGI-PGF)"/>
            <person name="Lucas S."/>
            <person name="Copeland A."/>
            <person name="Lapidus A."/>
            <person name="Bruce D."/>
            <person name="Goodwin L."/>
            <person name="Pitluck S."/>
            <person name="Kyrpides N."/>
            <person name="Mavromatis K."/>
            <person name="Pagani I."/>
            <person name="Ivanova N."/>
            <person name="Ovchinnikova G."/>
            <person name="Lu M."/>
            <person name="Detter J.C."/>
            <person name="Han C."/>
            <person name="Land M."/>
            <person name="Hauser L."/>
            <person name="Markowitz V."/>
            <person name="Cheng J.-F."/>
            <person name="Hugenholtz P."/>
            <person name="Woyke T."/>
            <person name="Wu D."/>
            <person name="Tindall B."/>
            <person name="Pomrenke H.G."/>
            <person name="Brambilla E."/>
            <person name="Klenk H.-P."/>
            <person name="Eisen J.A."/>
        </authorList>
    </citation>
    <scope>NUCLEOTIDE SEQUENCE [LARGE SCALE GENOMIC DNA]</scope>
    <source>
        <strain evidence="3">ATCC 51119 / DSM 12145 / JCM 21818 / LMG 10337 / NBRC 100064 / NCIMB 13643</strain>
    </source>
</reference>
<evidence type="ECO:0000313" key="3">
    <source>
        <dbReference type="Proteomes" id="UP000000310"/>
    </source>
</evidence>
<gene>
    <name evidence="2" type="ordered locus">Pedsa_1804</name>
</gene>
<dbReference type="KEGG" id="psn:Pedsa_1804"/>
<dbReference type="GO" id="GO:0004553">
    <property type="term" value="F:hydrolase activity, hydrolyzing O-glycosyl compounds"/>
    <property type="evidence" value="ECO:0007669"/>
    <property type="project" value="InterPro"/>
</dbReference>
<dbReference type="EMBL" id="CP002545">
    <property type="protein sequence ID" value="ADY52359.1"/>
    <property type="molecule type" value="Genomic_DNA"/>
</dbReference>
<evidence type="ECO:0000259" key="1">
    <source>
        <dbReference type="Pfam" id="PF16011"/>
    </source>
</evidence>
<dbReference type="GO" id="GO:0030246">
    <property type="term" value="F:carbohydrate binding"/>
    <property type="evidence" value="ECO:0007669"/>
    <property type="project" value="InterPro"/>
</dbReference>